<gene>
    <name evidence="1" type="ORF">L596_012384</name>
</gene>
<sequence>MARYDETCPNGGSASIETVATTCKDLLCHPKERCMQINPYFARCCGPLSVSGVSYAKYPGHIARDDSRKQNARQSCL</sequence>
<dbReference type="AlphaFoldDB" id="A0A4U5NXA2"/>
<keyword evidence="2" id="KW-1185">Reference proteome</keyword>
<protein>
    <submittedName>
        <fullName evidence="1">Uncharacterized protein</fullName>
    </submittedName>
</protein>
<reference evidence="1 2" key="1">
    <citation type="journal article" date="2015" name="Genome Biol.">
        <title>Comparative genomics of Steinernema reveals deeply conserved gene regulatory networks.</title>
        <authorList>
            <person name="Dillman A.R."/>
            <person name="Macchietto M."/>
            <person name="Porter C.F."/>
            <person name="Rogers A."/>
            <person name="Williams B."/>
            <person name="Antoshechkin I."/>
            <person name="Lee M.M."/>
            <person name="Goodwin Z."/>
            <person name="Lu X."/>
            <person name="Lewis E.E."/>
            <person name="Goodrich-Blair H."/>
            <person name="Stock S.P."/>
            <person name="Adams B.J."/>
            <person name="Sternberg P.W."/>
            <person name="Mortazavi A."/>
        </authorList>
    </citation>
    <scope>NUCLEOTIDE SEQUENCE [LARGE SCALE GENOMIC DNA]</scope>
    <source>
        <strain evidence="1 2">ALL</strain>
    </source>
</reference>
<dbReference type="EMBL" id="AZBU02000003">
    <property type="protein sequence ID" value="TKR88092.1"/>
    <property type="molecule type" value="Genomic_DNA"/>
</dbReference>
<accession>A0A4U5NXA2</accession>
<reference evidence="1 2" key="2">
    <citation type="journal article" date="2019" name="G3 (Bethesda)">
        <title>Hybrid Assembly of the Genome of the Entomopathogenic Nematode Steinernema carpocapsae Identifies the X-Chromosome.</title>
        <authorList>
            <person name="Serra L."/>
            <person name="Macchietto M."/>
            <person name="Macias-Munoz A."/>
            <person name="McGill C.J."/>
            <person name="Rodriguez I.M."/>
            <person name="Rodriguez B."/>
            <person name="Murad R."/>
            <person name="Mortazavi A."/>
        </authorList>
    </citation>
    <scope>NUCLEOTIDE SEQUENCE [LARGE SCALE GENOMIC DNA]</scope>
    <source>
        <strain evidence="1 2">ALL</strain>
    </source>
</reference>
<evidence type="ECO:0000313" key="1">
    <source>
        <dbReference type="EMBL" id="TKR88092.1"/>
    </source>
</evidence>
<comment type="caution">
    <text evidence="1">The sequence shown here is derived from an EMBL/GenBank/DDBJ whole genome shotgun (WGS) entry which is preliminary data.</text>
</comment>
<organism evidence="1 2">
    <name type="scientific">Steinernema carpocapsae</name>
    <name type="common">Entomopathogenic nematode</name>
    <dbReference type="NCBI Taxonomy" id="34508"/>
    <lineage>
        <taxon>Eukaryota</taxon>
        <taxon>Metazoa</taxon>
        <taxon>Ecdysozoa</taxon>
        <taxon>Nematoda</taxon>
        <taxon>Chromadorea</taxon>
        <taxon>Rhabditida</taxon>
        <taxon>Tylenchina</taxon>
        <taxon>Panagrolaimomorpha</taxon>
        <taxon>Strongyloidoidea</taxon>
        <taxon>Steinernematidae</taxon>
        <taxon>Steinernema</taxon>
    </lineage>
</organism>
<name>A0A4U5NXA2_STECR</name>
<proteinExistence type="predicted"/>
<evidence type="ECO:0000313" key="2">
    <source>
        <dbReference type="Proteomes" id="UP000298663"/>
    </source>
</evidence>
<dbReference type="Proteomes" id="UP000298663">
    <property type="component" value="Unassembled WGS sequence"/>
</dbReference>